<comment type="cofactor">
    <cofactor evidence="13 16">
        <name>Zn(2+)</name>
        <dbReference type="ChEBI" id="CHEBI:29105"/>
    </cofactor>
    <text evidence="13 16">Binds 1 zinc ion.</text>
</comment>
<feature type="binding site" evidence="15">
    <location>
        <position position="155"/>
    </location>
    <ligand>
        <name>NADP(+)</name>
        <dbReference type="ChEBI" id="CHEBI:58349"/>
    </ligand>
</feature>
<dbReference type="PROSITE" id="PS51747">
    <property type="entry name" value="CYT_DCMP_DEAMINASES_2"/>
    <property type="match status" value="1"/>
</dbReference>
<feature type="binding site" evidence="15">
    <location>
        <position position="294"/>
    </location>
    <ligand>
        <name>substrate</name>
    </ligand>
</feature>
<dbReference type="InterPro" id="IPR011549">
    <property type="entry name" value="RibD_C"/>
</dbReference>
<dbReference type="EC" id="3.5.4.26" evidence="13"/>
<organism evidence="18 19">
    <name type="scientific">Trichloromonas acetexigens</name>
    <dbReference type="NCBI Taxonomy" id="38815"/>
    <lineage>
        <taxon>Bacteria</taxon>
        <taxon>Pseudomonadati</taxon>
        <taxon>Thermodesulfobacteriota</taxon>
        <taxon>Desulfuromonadia</taxon>
        <taxon>Desulfuromonadales</taxon>
        <taxon>Trichloromonadaceae</taxon>
        <taxon>Trichloromonas</taxon>
    </lineage>
</organism>
<evidence type="ECO:0000256" key="12">
    <source>
        <dbReference type="ARBA" id="ARBA00023268"/>
    </source>
</evidence>
<dbReference type="InterPro" id="IPR002734">
    <property type="entry name" value="RibDG_C"/>
</dbReference>
<dbReference type="OrthoDB" id="9800865at2"/>
<dbReference type="AlphaFoldDB" id="A0A550JHE3"/>
<dbReference type="GO" id="GO:0008703">
    <property type="term" value="F:5-amino-6-(5-phosphoribosylamino)uracil reductase activity"/>
    <property type="evidence" value="ECO:0007669"/>
    <property type="project" value="UniProtKB-EC"/>
</dbReference>
<comment type="similarity">
    <text evidence="5 13">In the C-terminal section; belongs to the HTP reductase family.</text>
</comment>
<dbReference type="NCBIfam" id="TIGR00326">
    <property type="entry name" value="eubact_ribD"/>
    <property type="match status" value="1"/>
</dbReference>
<keyword evidence="7 13" id="KW-0479">Metal-binding</keyword>
<keyword evidence="19" id="KW-1185">Reference proteome</keyword>
<evidence type="ECO:0000256" key="8">
    <source>
        <dbReference type="ARBA" id="ARBA00022801"/>
    </source>
</evidence>
<dbReference type="EMBL" id="VJVV01000003">
    <property type="protein sequence ID" value="TRO82622.1"/>
    <property type="molecule type" value="Genomic_DNA"/>
</dbReference>
<keyword evidence="8 13" id="KW-0378">Hydrolase</keyword>
<evidence type="ECO:0000256" key="2">
    <source>
        <dbReference type="ARBA" id="ARBA00004882"/>
    </source>
</evidence>
<dbReference type="PIRSF" id="PIRSF006769">
    <property type="entry name" value="RibD"/>
    <property type="match status" value="1"/>
</dbReference>
<dbReference type="Gene3D" id="3.40.140.10">
    <property type="entry name" value="Cytidine Deaminase, domain 2"/>
    <property type="match status" value="1"/>
</dbReference>
<dbReference type="UniPathway" id="UPA00275">
    <property type="reaction ID" value="UER00401"/>
</dbReference>
<comment type="caution">
    <text evidence="18">The sequence shown here is derived from an EMBL/GenBank/DDBJ whole genome shotgun (WGS) entry which is preliminary data.</text>
</comment>
<dbReference type="InterPro" id="IPR016193">
    <property type="entry name" value="Cytidine_deaminase-like"/>
</dbReference>
<dbReference type="InterPro" id="IPR050765">
    <property type="entry name" value="Riboflavin_Biosynth_HTPR"/>
</dbReference>
<evidence type="ECO:0000256" key="16">
    <source>
        <dbReference type="PIRSR" id="PIRSR006769-3"/>
    </source>
</evidence>
<dbReference type="Gene3D" id="3.40.430.10">
    <property type="entry name" value="Dihydrofolate Reductase, subunit A"/>
    <property type="match status" value="1"/>
</dbReference>
<dbReference type="GO" id="GO:0009231">
    <property type="term" value="P:riboflavin biosynthetic process"/>
    <property type="evidence" value="ECO:0007669"/>
    <property type="project" value="UniProtKB-UniPathway"/>
</dbReference>
<evidence type="ECO:0000313" key="19">
    <source>
        <dbReference type="Proteomes" id="UP000317155"/>
    </source>
</evidence>
<feature type="binding site" evidence="16">
    <location>
        <position position="76"/>
    </location>
    <ligand>
        <name>Zn(2+)</name>
        <dbReference type="ChEBI" id="CHEBI:29105"/>
        <note>catalytic</note>
    </ligand>
</feature>
<feature type="binding site" evidence="15">
    <location>
        <position position="171"/>
    </location>
    <ligand>
        <name>NADP(+)</name>
        <dbReference type="ChEBI" id="CHEBI:58349"/>
    </ligand>
</feature>
<keyword evidence="9 13" id="KW-0862">Zinc</keyword>
<evidence type="ECO:0000256" key="15">
    <source>
        <dbReference type="PIRSR" id="PIRSR006769-2"/>
    </source>
</evidence>
<proteinExistence type="inferred from homology"/>
<keyword evidence="12" id="KW-0511">Multifunctional enzyme</keyword>
<dbReference type="GO" id="GO:0008270">
    <property type="term" value="F:zinc ion binding"/>
    <property type="evidence" value="ECO:0007669"/>
    <property type="project" value="InterPro"/>
</dbReference>
<feature type="binding site" evidence="15">
    <location>
        <position position="201"/>
    </location>
    <ligand>
        <name>NADP(+)</name>
        <dbReference type="ChEBI" id="CHEBI:58349"/>
    </ligand>
</feature>
<sequence length="368" mass="39142">MPTAVEYMEQALALARRAEGRTRPNPPVGALVVAAGEVVGEGYHPAAGEPHAEIFALRQAGERSRGADLYVTLEPCSHHGRTGPCSEAVIAAGIARVWVGCEDPNPQVSGRGIARLRAAGIEVVVGVCEADCRRLIAPFAKHVRTGLPHVTLKTAITLDGKTATAAGDSRWISGGASRLHVHRLRDRIDAILVGSGTVLHDDPQLTTRLPERGRNPLRVIVDGQLRCSANARIFDTTQAPTLLAVTSAVPEEKLERLRARGVDVQVLDGPDGHVDLVALLRLLGARGVQSLLLEGGSGLNGVFLRRRLIDRMLVFVAPKLVGGADGYGIFAGNGVARLADAFCLEDVHFSRFENDLLIEGEVPPCSPD</sequence>
<comment type="catalytic activity">
    <reaction evidence="13">
        <text>5-amino-6-(5-phospho-D-ribitylamino)uracil + NADP(+) = 5-amino-6-(5-phospho-D-ribosylamino)uracil + NADPH + H(+)</text>
        <dbReference type="Rhea" id="RHEA:17845"/>
        <dbReference type="ChEBI" id="CHEBI:15378"/>
        <dbReference type="ChEBI" id="CHEBI:57783"/>
        <dbReference type="ChEBI" id="CHEBI:58349"/>
        <dbReference type="ChEBI" id="CHEBI:58421"/>
        <dbReference type="ChEBI" id="CHEBI:58453"/>
        <dbReference type="EC" id="1.1.1.193"/>
    </reaction>
</comment>
<comment type="similarity">
    <text evidence="4 13">In the N-terminal section; belongs to the cytidine and deoxycytidylate deaminase family.</text>
</comment>
<dbReference type="GO" id="GO:0008835">
    <property type="term" value="F:diaminohydroxyphosphoribosylaminopyrimidine deaminase activity"/>
    <property type="evidence" value="ECO:0007669"/>
    <property type="project" value="UniProtKB-EC"/>
</dbReference>
<evidence type="ECO:0000259" key="17">
    <source>
        <dbReference type="PROSITE" id="PS51747"/>
    </source>
</evidence>
<evidence type="ECO:0000256" key="7">
    <source>
        <dbReference type="ARBA" id="ARBA00022723"/>
    </source>
</evidence>
<evidence type="ECO:0000313" key="18">
    <source>
        <dbReference type="EMBL" id="TRO82622.1"/>
    </source>
</evidence>
<dbReference type="CDD" id="cd01284">
    <property type="entry name" value="Riboflavin_deaminase-reductase"/>
    <property type="match status" value="1"/>
</dbReference>
<dbReference type="Pfam" id="PF00383">
    <property type="entry name" value="dCMP_cyt_deam_1"/>
    <property type="match status" value="1"/>
</dbReference>
<accession>A0A550JHE3</accession>
<dbReference type="RefSeq" id="WP_092056792.1">
    <property type="nucleotide sequence ID" value="NZ_FOJJ01000023.1"/>
</dbReference>
<comment type="function">
    <text evidence="1 13">Converts 2,5-diamino-6-(ribosylamino)-4(3h)-pyrimidinone 5'-phosphate into 5-amino-6-(ribosylamino)-2,4(1h,3h)-pyrimidinedione 5'-phosphate.</text>
</comment>
<dbReference type="Pfam" id="PF01872">
    <property type="entry name" value="RibD_C"/>
    <property type="match status" value="1"/>
</dbReference>
<name>A0A550JHE3_9BACT</name>
<feature type="active site" description="Proton donor" evidence="14">
    <location>
        <position position="53"/>
    </location>
</feature>
<comment type="pathway">
    <text evidence="3 13">Cofactor biosynthesis; riboflavin biosynthesis; 5-amino-6-(D-ribitylamino)uracil from GTP: step 3/4.</text>
</comment>
<feature type="domain" description="CMP/dCMP-type deaminase" evidence="17">
    <location>
        <begin position="2"/>
        <end position="124"/>
    </location>
</feature>
<evidence type="ECO:0000256" key="5">
    <source>
        <dbReference type="ARBA" id="ARBA00007417"/>
    </source>
</evidence>
<keyword evidence="6 13" id="KW-0686">Riboflavin biosynthesis</keyword>
<dbReference type="FunFam" id="3.40.140.10:FF:000025">
    <property type="entry name" value="Riboflavin biosynthesis protein RibD"/>
    <property type="match status" value="1"/>
</dbReference>
<reference evidence="18 19" key="1">
    <citation type="submission" date="2019-07" db="EMBL/GenBank/DDBJ databases">
        <title>Insights of Desulfuromonas acetexigens electromicrobiology.</title>
        <authorList>
            <person name="Katuri K."/>
            <person name="Sapireddy V."/>
            <person name="Shaw D.R."/>
            <person name="Saikaly P."/>
        </authorList>
    </citation>
    <scope>NUCLEOTIDE SEQUENCE [LARGE SCALE GENOMIC DNA]</scope>
    <source>
        <strain evidence="18 19">2873</strain>
    </source>
</reference>
<dbReference type="SUPFAM" id="SSF53927">
    <property type="entry name" value="Cytidine deaminase-like"/>
    <property type="match status" value="1"/>
</dbReference>
<dbReference type="Proteomes" id="UP000317155">
    <property type="component" value="Unassembled WGS sequence"/>
</dbReference>
<evidence type="ECO:0000256" key="14">
    <source>
        <dbReference type="PIRSR" id="PIRSR006769-1"/>
    </source>
</evidence>
<evidence type="ECO:0000256" key="10">
    <source>
        <dbReference type="ARBA" id="ARBA00022857"/>
    </source>
</evidence>
<dbReference type="PROSITE" id="PS00903">
    <property type="entry name" value="CYT_DCMP_DEAMINASES_1"/>
    <property type="match status" value="1"/>
</dbReference>
<dbReference type="InterPro" id="IPR016192">
    <property type="entry name" value="APOBEC/CMP_deaminase_Zn-bd"/>
</dbReference>
<gene>
    <name evidence="18" type="primary">ribD</name>
    <name evidence="18" type="ORF">FL622_05390</name>
</gene>
<protein>
    <recommendedName>
        <fullName evidence="13">Riboflavin biosynthesis protein RibD</fullName>
    </recommendedName>
    <domain>
        <recommendedName>
            <fullName evidence="13">Diaminohydroxyphosphoribosylaminopyrimidine deaminase</fullName>
            <shortName evidence="13">DRAP deaminase</shortName>
            <ecNumber evidence="13">3.5.4.26</ecNumber>
        </recommendedName>
        <alternativeName>
            <fullName evidence="13">Riboflavin-specific deaminase</fullName>
        </alternativeName>
    </domain>
    <domain>
        <recommendedName>
            <fullName evidence="13">5-amino-6-(5-phosphoribosylamino)uracil reductase</fullName>
            <ecNumber evidence="13">1.1.1.193</ecNumber>
        </recommendedName>
        <alternativeName>
            <fullName evidence="13">HTP reductase</fullName>
        </alternativeName>
    </domain>
</protein>
<dbReference type="InterPro" id="IPR002125">
    <property type="entry name" value="CMP_dCMP_dom"/>
</dbReference>
<dbReference type="NCBIfam" id="TIGR00227">
    <property type="entry name" value="ribD_Cterm"/>
    <property type="match status" value="1"/>
</dbReference>
<feature type="binding site" evidence="15">
    <location>
        <position position="197"/>
    </location>
    <ligand>
        <name>NADP(+)</name>
        <dbReference type="ChEBI" id="CHEBI:58349"/>
    </ligand>
</feature>
<evidence type="ECO:0000256" key="1">
    <source>
        <dbReference type="ARBA" id="ARBA00002151"/>
    </source>
</evidence>
<dbReference type="EC" id="1.1.1.193" evidence="13"/>
<evidence type="ECO:0000256" key="9">
    <source>
        <dbReference type="ARBA" id="ARBA00022833"/>
    </source>
</evidence>
<dbReference type="GO" id="GO:0050661">
    <property type="term" value="F:NADP binding"/>
    <property type="evidence" value="ECO:0007669"/>
    <property type="project" value="InterPro"/>
</dbReference>
<evidence type="ECO:0000256" key="11">
    <source>
        <dbReference type="ARBA" id="ARBA00023002"/>
    </source>
</evidence>
<feature type="binding site" evidence="15">
    <location>
        <position position="169"/>
    </location>
    <ligand>
        <name>NADP(+)</name>
        <dbReference type="ChEBI" id="CHEBI:58349"/>
    </ligand>
</feature>
<feature type="binding site" evidence="15">
    <location>
        <position position="208"/>
    </location>
    <ligand>
        <name>substrate</name>
    </ligand>
</feature>
<keyword evidence="10 13" id="KW-0521">NADP</keyword>
<feature type="binding site" evidence="15">
    <location>
        <position position="185"/>
    </location>
    <ligand>
        <name>substrate</name>
    </ligand>
</feature>
<dbReference type="PANTHER" id="PTHR38011">
    <property type="entry name" value="DIHYDROFOLATE REDUCTASE FAMILY PROTEIN (AFU_ORTHOLOGUE AFUA_8G06820)"/>
    <property type="match status" value="1"/>
</dbReference>
<comment type="pathway">
    <text evidence="2 13">Cofactor biosynthesis; riboflavin biosynthesis; 5-amino-6-(D-ribitylamino)uracil from GTP: step 2/4.</text>
</comment>
<evidence type="ECO:0000256" key="3">
    <source>
        <dbReference type="ARBA" id="ARBA00004910"/>
    </source>
</evidence>
<keyword evidence="11 13" id="KW-0560">Oxidoreductase</keyword>
<comment type="catalytic activity">
    <reaction evidence="13">
        <text>2,5-diamino-6-hydroxy-4-(5-phosphoribosylamino)-pyrimidine + H2O + H(+) = 5-amino-6-(5-phospho-D-ribosylamino)uracil + NH4(+)</text>
        <dbReference type="Rhea" id="RHEA:21868"/>
        <dbReference type="ChEBI" id="CHEBI:15377"/>
        <dbReference type="ChEBI" id="CHEBI:15378"/>
        <dbReference type="ChEBI" id="CHEBI:28938"/>
        <dbReference type="ChEBI" id="CHEBI:58453"/>
        <dbReference type="ChEBI" id="CHEBI:58614"/>
        <dbReference type="EC" id="3.5.4.26"/>
    </reaction>
</comment>
<evidence type="ECO:0000256" key="4">
    <source>
        <dbReference type="ARBA" id="ARBA00005259"/>
    </source>
</evidence>
<dbReference type="PANTHER" id="PTHR38011:SF7">
    <property type="entry name" value="2,5-DIAMINO-6-RIBOSYLAMINO-4(3H)-PYRIMIDINONE 5'-PHOSPHATE REDUCTASE"/>
    <property type="match status" value="1"/>
</dbReference>
<feature type="binding site" evidence="16">
    <location>
        <position position="51"/>
    </location>
    <ligand>
        <name>Zn(2+)</name>
        <dbReference type="ChEBI" id="CHEBI:29105"/>
        <note>catalytic</note>
    </ligand>
</feature>
<evidence type="ECO:0000256" key="13">
    <source>
        <dbReference type="PIRNR" id="PIRNR006769"/>
    </source>
</evidence>
<feature type="binding site" evidence="15">
    <location>
        <position position="205"/>
    </location>
    <ligand>
        <name>substrate</name>
    </ligand>
</feature>
<dbReference type="InterPro" id="IPR024072">
    <property type="entry name" value="DHFR-like_dom_sf"/>
</dbReference>
<evidence type="ECO:0000256" key="6">
    <source>
        <dbReference type="ARBA" id="ARBA00022619"/>
    </source>
</evidence>
<dbReference type="InterPro" id="IPR004794">
    <property type="entry name" value="Eubact_RibD"/>
</dbReference>
<feature type="binding site" evidence="16">
    <location>
        <position position="85"/>
    </location>
    <ligand>
        <name>Zn(2+)</name>
        <dbReference type="ChEBI" id="CHEBI:29105"/>
        <note>catalytic</note>
    </ligand>
</feature>
<dbReference type="SUPFAM" id="SSF53597">
    <property type="entry name" value="Dihydrofolate reductase-like"/>
    <property type="match status" value="1"/>
</dbReference>